<evidence type="ECO:0000313" key="2">
    <source>
        <dbReference type="Proteomes" id="UP000236161"/>
    </source>
</evidence>
<keyword evidence="2" id="KW-1185">Reference proteome</keyword>
<dbReference type="EMBL" id="KZ452001">
    <property type="protein sequence ID" value="PKA52856.1"/>
    <property type="molecule type" value="Genomic_DNA"/>
</dbReference>
<gene>
    <name evidence="1" type="ORF">AXF42_Ash001837</name>
</gene>
<evidence type="ECO:0000313" key="1">
    <source>
        <dbReference type="EMBL" id="PKA52856.1"/>
    </source>
</evidence>
<proteinExistence type="predicted"/>
<protein>
    <submittedName>
        <fullName evidence="1">Uncharacterized protein</fullName>
    </submittedName>
</protein>
<reference evidence="1 2" key="1">
    <citation type="journal article" date="2017" name="Nature">
        <title>The Apostasia genome and the evolution of orchids.</title>
        <authorList>
            <person name="Zhang G.Q."/>
            <person name="Liu K.W."/>
            <person name="Li Z."/>
            <person name="Lohaus R."/>
            <person name="Hsiao Y.Y."/>
            <person name="Niu S.C."/>
            <person name="Wang J.Y."/>
            <person name="Lin Y.C."/>
            <person name="Xu Q."/>
            <person name="Chen L.J."/>
            <person name="Yoshida K."/>
            <person name="Fujiwara S."/>
            <person name="Wang Z.W."/>
            <person name="Zhang Y.Q."/>
            <person name="Mitsuda N."/>
            <person name="Wang M."/>
            <person name="Liu G.H."/>
            <person name="Pecoraro L."/>
            <person name="Huang H.X."/>
            <person name="Xiao X.J."/>
            <person name="Lin M."/>
            <person name="Wu X.Y."/>
            <person name="Wu W.L."/>
            <person name="Chen Y.Y."/>
            <person name="Chang S.B."/>
            <person name="Sakamoto S."/>
            <person name="Ohme-Takagi M."/>
            <person name="Yagi M."/>
            <person name="Zeng S.J."/>
            <person name="Shen C.Y."/>
            <person name="Yeh C.M."/>
            <person name="Luo Y.B."/>
            <person name="Tsai W.C."/>
            <person name="Van de Peer Y."/>
            <person name="Liu Z.J."/>
        </authorList>
    </citation>
    <scope>NUCLEOTIDE SEQUENCE [LARGE SCALE GENOMIC DNA]</scope>
    <source>
        <strain evidence="2">cv. Shenzhen</strain>
        <tissue evidence="1">Stem</tissue>
    </source>
</reference>
<organism evidence="1 2">
    <name type="scientific">Apostasia shenzhenica</name>
    <dbReference type="NCBI Taxonomy" id="1088818"/>
    <lineage>
        <taxon>Eukaryota</taxon>
        <taxon>Viridiplantae</taxon>
        <taxon>Streptophyta</taxon>
        <taxon>Embryophyta</taxon>
        <taxon>Tracheophyta</taxon>
        <taxon>Spermatophyta</taxon>
        <taxon>Magnoliopsida</taxon>
        <taxon>Liliopsida</taxon>
        <taxon>Asparagales</taxon>
        <taxon>Orchidaceae</taxon>
        <taxon>Apostasioideae</taxon>
        <taxon>Apostasia</taxon>
    </lineage>
</organism>
<accession>A0A2I0ABH1</accession>
<dbReference type="AlphaFoldDB" id="A0A2I0ABH1"/>
<name>A0A2I0ABH1_9ASPA</name>
<dbReference type="Proteomes" id="UP000236161">
    <property type="component" value="Unassembled WGS sequence"/>
</dbReference>
<sequence>MSTFQILFQQSQSEELPKIKKKHKTTKLNPNWCRNEGWVGVTYMFNPSRELFICNRYKGSSILHIFIAFQHFNERLTGELRN</sequence>